<dbReference type="PANTHER" id="PTHR47829">
    <property type="entry name" value="HYDROLASE, PUTATIVE (AFU_ORTHOLOGUE AFUA_1G12880)-RELATED"/>
    <property type="match status" value="1"/>
</dbReference>
<dbReference type="RefSeq" id="WP_184527768.1">
    <property type="nucleotide sequence ID" value="NZ_JACHGK010000012.1"/>
</dbReference>
<reference evidence="2 3" key="1">
    <citation type="submission" date="2020-08" db="EMBL/GenBank/DDBJ databases">
        <title>Genomic Encyclopedia of Type Strains, Phase IV (KMG-IV): sequencing the most valuable type-strain genomes for metagenomic binning, comparative biology and taxonomic classification.</title>
        <authorList>
            <person name="Goeker M."/>
        </authorList>
    </citation>
    <scope>NUCLEOTIDE SEQUENCE [LARGE SCALE GENOMIC DNA]</scope>
    <source>
        <strain evidence="2 3">DSM 5391</strain>
    </source>
</reference>
<proteinExistence type="predicted"/>
<name>A0A7X0HTQ1_9BACI</name>
<dbReference type="EMBL" id="JACHGK010000012">
    <property type="protein sequence ID" value="MBB6446611.1"/>
    <property type="molecule type" value="Genomic_DNA"/>
</dbReference>
<dbReference type="InterPro" id="IPR011009">
    <property type="entry name" value="Kinase-like_dom_sf"/>
</dbReference>
<evidence type="ECO:0000313" key="3">
    <source>
        <dbReference type="Proteomes" id="UP000531594"/>
    </source>
</evidence>
<gene>
    <name evidence="2" type="ORF">HNR53_003271</name>
</gene>
<feature type="domain" description="Aminoglycoside phosphotransferase" evidence="1">
    <location>
        <begin position="42"/>
        <end position="268"/>
    </location>
</feature>
<dbReference type="Proteomes" id="UP000531594">
    <property type="component" value="Unassembled WGS sequence"/>
</dbReference>
<sequence>MKNKQAVETIPIRNGENFNQEALRNYLYEHVEDFPNRELMVEQFPTGVSNLTYLIKSGEWEAVMRRPPSGPLPPKAHDMKRESDLLRSLSPVFPYVPKPYVYCEDKSIIGVPFYVMQRKKGVVLDDQFPEGFTPTAELCQNLSYAVVDALAELHSIDYERANLAGFGFPNGFLERQVNGWISRYRKYATDEIPYFAPLARWYIDHLPASEGAAVIHNDYKLNNMLLSENYQRIEAILDWEIATIGDPLFDLAGALGYWLEDNDPDYLKESLPTVTVLPGFIKRREFLERYAEKTGRDIPHVNYYLSFTYFKLAVVLQQIYYRWKVGQAVDPRFADFMTKVKHLMFHAFEIANTCND</sequence>
<keyword evidence="2" id="KW-0418">Kinase</keyword>
<dbReference type="Gene3D" id="3.30.200.20">
    <property type="entry name" value="Phosphorylase Kinase, domain 1"/>
    <property type="match status" value="1"/>
</dbReference>
<organism evidence="2 3">
    <name type="scientific">Bacillus benzoevorans</name>
    <dbReference type="NCBI Taxonomy" id="1456"/>
    <lineage>
        <taxon>Bacteria</taxon>
        <taxon>Bacillati</taxon>
        <taxon>Bacillota</taxon>
        <taxon>Bacilli</taxon>
        <taxon>Bacillales</taxon>
        <taxon>Bacillaceae</taxon>
        <taxon>Bacillus</taxon>
    </lineage>
</organism>
<dbReference type="AlphaFoldDB" id="A0A7X0HTQ1"/>
<dbReference type="InterPro" id="IPR052898">
    <property type="entry name" value="ACAD10-like"/>
</dbReference>
<evidence type="ECO:0000259" key="1">
    <source>
        <dbReference type="Pfam" id="PF01636"/>
    </source>
</evidence>
<dbReference type="Pfam" id="PF01636">
    <property type="entry name" value="APH"/>
    <property type="match status" value="1"/>
</dbReference>
<dbReference type="Gene3D" id="3.90.1200.10">
    <property type="match status" value="1"/>
</dbReference>
<dbReference type="GO" id="GO:0016301">
    <property type="term" value="F:kinase activity"/>
    <property type="evidence" value="ECO:0007669"/>
    <property type="project" value="UniProtKB-KW"/>
</dbReference>
<evidence type="ECO:0000313" key="2">
    <source>
        <dbReference type="EMBL" id="MBB6446611.1"/>
    </source>
</evidence>
<dbReference type="CDD" id="cd05154">
    <property type="entry name" value="ACAD10_11_N-like"/>
    <property type="match status" value="1"/>
</dbReference>
<comment type="caution">
    <text evidence="2">The sequence shown here is derived from an EMBL/GenBank/DDBJ whole genome shotgun (WGS) entry which is preliminary data.</text>
</comment>
<protein>
    <submittedName>
        <fullName evidence="2">Aminoglycoside phosphotransferase (APT) family kinase protein</fullName>
    </submittedName>
</protein>
<keyword evidence="2" id="KW-0808">Transferase</keyword>
<dbReference type="SUPFAM" id="SSF56112">
    <property type="entry name" value="Protein kinase-like (PK-like)"/>
    <property type="match status" value="1"/>
</dbReference>
<keyword evidence="3" id="KW-1185">Reference proteome</keyword>
<dbReference type="InterPro" id="IPR002575">
    <property type="entry name" value="Aminoglycoside_PTrfase"/>
</dbReference>
<accession>A0A7X0HTQ1</accession>
<dbReference type="InterPro" id="IPR041726">
    <property type="entry name" value="ACAD10_11_N"/>
</dbReference>
<dbReference type="PANTHER" id="PTHR47829:SF1">
    <property type="entry name" value="HAD FAMILY PHOSPHATASE"/>
    <property type="match status" value="1"/>
</dbReference>